<evidence type="ECO:0000313" key="4">
    <source>
        <dbReference type="EMBL" id="QSO48785.1"/>
    </source>
</evidence>
<dbReference type="GO" id="GO:0016787">
    <property type="term" value="F:hydrolase activity"/>
    <property type="evidence" value="ECO:0007669"/>
    <property type="project" value="InterPro"/>
</dbReference>
<proteinExistence type="predicted"/>
<dbReference type="KEGG" id="afx:JZ786_07455"/>
<feature type="region of interest" description="Disordered" evidence="2">
    <location>
        <begin position="613"/>
        <end position="632"/>
    </location>
</feature>
<keyword evidence="4" id="KW-0547">Nucleotide-binding</keyword>
<evidence type="ECO:0000313" key="5">
    <source>
        <dbReference type="Proteomes" id="UP000663505"/>
    </source>
</evidence>
<dbReference type="InterPro" id="IPR014001">
    <property type="entry name" value="Helicase_ATP-bd"/>
</dbReference>
<dbReference type="InterPro" id="IPR018527">
    <property type="entry name" value="Rubredoxin_Fe_BS"/>
</dbReference>
<protein>
    <submittedName>
        <fullName evidence="4">DEAD/DEAH box helicase family protein</fullName>
    </submittedName>
</protein>
<organism evidence="4 5">
    <name type="scientific">Alicyclobacillus mengziensis</name>
    <dbReference type="NCBI Taxonomy" id="2931921"/>
    <lineage>
        <taxon>Bacteria</taxon>
        <taxon>Bacillati</taxon>
        <taxon>Bacillota</taxon>
        <taxon>Bacilli</taxon>
        <taxon>Bacillales</taxon>
        <taxon>Alicyclobacillaceae</taxon>
        <taxon>Alicyclobacillus</taxon>
    </lineage>
</organism>
<keyword evidence="4" id="KW-0378">Hydrolase</keyword>
<evidence type="ECO:0000259" key="3">
    <source>
        <dbReference type="SMART" id="SM00487"/>
    </source>
</evidence>
<gene>
    <name evidence="4" type="ORF">JZ786_07455</name>
</gene>
<dbReference type="AlphaFoldDB" id="A0A9X7Z8T3"/>
<dbReference type="InterPro" id="IPR027417">
    <property type="entry name" value="P-loop_NTPase"/>
</dbReference>
<dbReference type="RefSeq" id="WP_206658099.1">
    <property type="nucleotide sequence ID" value="NZ_CP071182.1"/>
</dbReference>
<dbReference type="PROSITE" id="PS00202">
    <property type="entry name" value="RUBREDOXIN"/>
    <property type="match status" value="1"/>
</dbReference>
<dbReference type="SUPFAM" id="SSF52540">
    <property type="entry name" value="P-loop containing nucleoside triphosphate hydrolases"/>
    <property type="match status" value="2"/>
</dbReference>
<feature type="domain" description="Helicase ATP-binding" evidence="3">
    <location>
        <begin position="260"/>
        <end position="603"/>
    </location>
</feature>
<keyword evidence="4" id="KW-0347">Helicase</keyword>
<dbReference type="GO" id="GO:0003677">
    <property type="term" value="F:DNA binding"/>
    <property type="evidence" value="ECO:0007669"/>
    <property type="project" value="InterPro"/>
</dbReference>
<dbReference type="GO" id="GO:0004386">
    <property type="term" value="F:helicase activity"/>
    <property type="evidence" value="ECO:0007669"/>
    <property type="project" value="UniProtKB-KW"/>
</dbReference>
<evidence type="ECO:0000256" key="1">
    <source>
        <dbReference type="ARBA" id="ARBA00022723"/>
    </source>
</evidence>
<dbReference type="Proteomes" id="UP000663505">
    <property type="component" value="Chromosome"/>
</dbReference>
<dbReference type="GO" id="GO:0005524">
    <property type="term" value="F:ATP binding"/>
    <property type="evidence" value="ECO:0007669"/>
    <property type="project" value="InterPro"/>
</dbReference>
<keyword evidence="1" id="KW-0479">Metal-binding</keyword>
<keyword evidence="4" id="KW-0067">ATP-binding</keyword>
<evidence type="ECO:0000256" key="2">
    <source>
        <dbReference type="SAM" id="MobiDB-lite"/>
    </source>
</evidence>
<dbReference type="Gene3D" id="3.40.50.300">
    <property type="entry name" value="P-loop containing nucleotide triphosphate hydrolases"/>
    <property type="match status" value="1"/>
</dbReference>
<dbReference type="EMBL" id="CP071182">
    <property type="protein sequence ID" value="QSO48785.1"/>
    <property type="molecule type" value="Genomic_DNA"/>
</dbReference>
<name>A0A9X7Z8T3_9BACL</name>
<dbReference type="GO" id="GO:0046872">
    <property type="term" value="F:metal ion binding"/>
    <property type="evidence" value="ECO:0007669"/>
    <property type="project" value="UniProtKB-KW"/>
</dbReference>
<sequence>MKILSYQDDKNFIEAAVHMVVTRKNVDKNAEDLIAVGLIDLDSPTRALVAHTIKGDRLRLKWNRQSFSSDLVYTERYGYRFVARPIGKLTHAIVLHKAAVDEQLEPGISRVIIVPQGGDVADLFLRRFASDFNLPYVQGWKDVIWQVCHEQDYVHDLFVWTDPNVPQWQGIKAFELSDEFTEERAKEILGHLLAEGRIELPSGVTDTPLLSEALRPDDNGEYQVIDYLQTFAPHLATTIEDLAAPAHDLDRPIDEAIAQMQRVPFPAQAHTVQAILNGFDTNKGIIASADMGTGKSIISLAVANALANQSKHGFAVLLLVPGITIPKWVRDEIGRTLPQAKVTVIESWKDVVRYRDKRVRRGDKAAIEFILLSRDTAKLGMTKAPALIYKDRSVVPNKARWHDNYTSVSMIEDVWLCPECGGIQQKHTKTAEKDARKHDHEVDQIGERKLGFKDLATGFNSYTALTIGSRKRQRTQYAFKKSITEYHCSECGANLMRDVVPERETVSGLKHRRLQPAWFIQKYLRGWFDLTIIDELHQYKSNSGQGEAMGAIVGASRRVLGLTGTLSDGKASSLYHLLWRICPAEMKADGLDHRSLNKFVHLYGTMEQRGRYSEDDVTSAGGSTSRKVILNPPKEVPGLSPKLFVNHLADKTVFLELGDMGLPLVELDERPVFIDMDEDHKAAYQVFHNELESVMRQQYAIGNANAFAKFIPSVVNAANQPHVSKTVTLGDDTVTFYAPNHERMLSAKEEKLLEDIQSELAQNRRCVVYVRYSGEAEQDRRIASVLKQNGIRVQTLQANVSPEERIE</sequence>
<dbReference type="InterPro" id="IPR006935">
    <property type="entry name" value="Helicase/UvrB_N"/>
</dbReference>
<dbReference type="SMART" id="SM00487">
    <property type="entry name" value="DEXDc"/>
    <property type="match status" value="1"/>
</dbReference>
<accession>A0A9X7Z8T3</accession>
<dbReference type="Pfam" id="PF04851">
    <property type="entry name" value="ResIII"/>
    <property type="match status" value="1"/>
</dbReference>
<reference evidence="4 5" key="1">
    <citation type="submission" date="2021-02" db="EMBL/GenBank/DDBJ databases">
        <title>Alicyclobacillus curvatus sp. nov. and Alicyclobacillus mengziensis sp. nov., two acidophilic bacteria isolated from acid mine drainage.</title>
        <authorList>
            <person name="Huang Y."/>
        </authorList>
    </citation>
    <scope>NUCLEOTIDE SEQUENCE [LARGE SCALE GENOMIC DNA]</scope>
    <source>
        <strain evidence="4 5">S30H14</strain>
    </source>
</reference>
<keyword evidence="5" id="KW-1185">Reference proteome</keyword>